<dbReference type="Proteomes" id="UP000412028">
    <property type="component" value="Unassembled WGS sequence"/>
</dbReference>
<accession>A0A5M9ZVT2</accession>
<dbReference type="EMBL" id="RZUI01000002">
    <property type="protein sequence ID" value="KAA8831625.1"/>
    <property type="molecule type" value="Genomic_DNA"/>
</dbReference>
<dbReference type="OrthoDB" id="3360929at2"/>
<dbReference type="RefSeq" id="WP_150380798.1">
    <property type="nucleotide sequence ID" value="NZ_RZUI01000002.1"/>
</dbReference>
<evidence type="ECO:0000313" key="1">
    <source>
        <dbReference type="EMBL" id="KAA8831625.1"/>
    </source>
</evidence>
<comment type="caution">
    <text evidence="1">The sequence shown here is derived from an EMBL/GenBank/DDBJ whole genome shotgun (WGS) entry which is preliminary data.</text>
</comment>
<dbReference type="AlphaFoldDB" id="A0A5M9ZVT2"/>
<evidence type="ECO:0000313" key="2">
    <source>
        <dbReference type="Proteomes" id="UP000412028"/>
    </source>
</evidence>
<reference evidence="1 2" key="1">
    <citation type="journal article" date="2019" name="Syst. Appl. Microbiol.">
        <title>Characterization of Bifidobacterium species in feaces of the Egyptian fruit bat: Description of B. vespertilionis sp. nov. and B. rousetti sp. nov.</title>
        <authorList>
            <person name="Modesto M."/>
            <person name="Satti M."/>
            <person name="Watanabe K."/>
            <person name="Puglisi E."/>
            <person name="Morelli L."/>
            <person name="Huang C.-H."/>
            <person name="Liou J.-S."/>
            <person name="Miyashita M."/>
            <person name="Tamura T."/>
            <person name="Saito S."/>
            <person name="Mori K."/>
            <person name="Huang L."/>
            <person name="Sciavilla P."/>
            <person name="Sandri C."/>
            <person name="Spiezio C."/>
            <person name="Vitali F."/>
            <person name="Cavalieri D."/>
            <person name="Perpetuini G."/>
            <person name="Tofalo R."/>
            <person name="Bonetti A."/>
            <person name="Arita M."/>
            <person name="Mattarelli P."/>
        </authorList>
    </citation>
    <scope>NUCLEOTIDE SEQUENCE [LARGE SCALE GENOMIC DNA]</scope>
    <source>
        <strain evidence="1 2">RST7</strain>
    </source>
</reference>
<name>A0A5M9ZVT2_9BIFI</name>
<organism evidence="1 2">
    <name type="scientific">Bifidobacterium tissieri</name>
    <dbReference type="NCBI Taxonomy" id="1630162"/>
    <lineage>
        <taxon>Bacteria</taxon>
        <taxon>Bacillati</taxon>
        <taxon>Actinomycetota</taxon>
        <taxon>Actinomycetes</taxon>
        <taxon>Bifidobacteriales</taxon>
        <taxon>Bifidobacteriaceae</taxon>
        <taxon>Bifidobacterium</taxon>
    </lineage>
</organism>
<protein>
    <submittedName>
        <fullName evidence="1">Uncharacterized protein</fullName>
    </submittedName>
</protein>
<sequence length="239" mass="27369">MPKSQLWWVTQDMTALAVNTAEDTEGFREDVGVTIPADTGFIVWDGGLPIMVETPPASAVPKVRVDALFWDWIGGRLHYQLFTADRGLVASQRVFYANLPLAMARTPRVDIREEMFIMRVLAATWALSAQPTVSMSRDGAWNERVDGIKPRALKRQSTVSSEVKLVYLRENRTSPREGDVESVEPSREYSCRWIVRGFYRNQPYGPNRSLRRKQWIPPYVKGPADKPLKLKPTVHVWRR</sequence>
<gene>
    <name evidence="1" type="ORF">EMO89_02550</name>
</gene>
<proteinExistence type="predicted"/>